<proteinExistence type="predicted"/>
<evidence type="ECO:0000313" key="2">
    <source>
        <dbReference type="Proteomes" id="UP000190834"/>
    </source>
</evidence>
<dbReference type="Proteomes" id="UP000190834">
    <property type="component" value="Unassembled WGS sequence"/>
</dbReference>
<dbReference type="Pfam" id="PF11869">
    <property type="entry name" value="DUF3389"/>
    <property type="match status" value="1"/>
</dbReference>
<gene>
    <name evidence="1" type="ORF">SAMN02745782_00721</name>
</gene>
<accession>A0A1T4LSD3</accession>
<dbReference type="AlphaFoldDB" id="A0A1T4LSD3"/>
<name>A0A1T4LSD3_VIBCI</name>
<protein>
    <submittedName>
        <fullName evidence="1">Uncharacterized protein</fullName>
    </submittedName>
</protein>
<dbReference type="EMBL" id="FUXB01000003">
    <property type="protein sequence ID" value="SJZ57526.1"/>
    <property type="molecule type" value="Genomic_DNA"/>
</dbReference>
<keyword evidence="2" id="KW-1185">Reference proteome</keyword>
<sequence length="76" mass="8144">MVIEFKSGKIIVTAHEILIRIDGEHGLSLHAVKDAVSLISAANVVVAHGSETKWSLKLDNAQQLQELAQVLGCDIA</sequence>
<dbReference type="STRING" id="1123491.SAMN02745782_00721"/>
<organism evidence="1 2">
    <name type="scientific">Vibrio cincinnatiensis DSM 19608</name>
    <dbReference type="NCBI Taxonomy" id="1123491"/>
    <lineage>
        <taxon>Bacteria</taxon>
        <taxon>Pseudomonadati</taxon>
        <taxon>Pseudomonadota</taxon>
        <taxon>Gammaproteobacteria</taxon>
        <taxon>Vibrionales</taxon>
        <taxon>Vibrionaceae</taxon>
        <taxon>Vibrio</taxon>
    </lineage>
</organism>
<dbReference type="InterPro" id="IPR021811">
    <property type="entry name" value="DUF3389"/>
</dbReference>
<reference evidence="2" key="1">
    <citation type="submission" date="2017-02" db="EMBL/GenBank/DDBJ databases">
        <authorList>
            <person name="Varghese N."/>
            <person name="Submissions S."/>
        </authorList>
    </citation>
    <scope>NUCLEOTIDE SEQUENCE [LARGE SCALE GENOMIC DNA]</scope>
    <source>
        <strain evidence="2">DSM 19608</strain>
    </source>
</reference>
<evidence type="ECO:0000313" key="1">
    <source>
        <dbReference type="EMBL" id="SJZ57526.1"/>
    </source>
</evidence>
<dbReference type="OrthoDB" id="6271555at2"/>